<protein>
    <submittedName>
        <fullName evidence="2">Uncharacterized protein</fullName>
    </submittedName>
</protein>
<dbReference type="EMBL" id="JAIWYP010000012">
    <property type="protein sequence ID" value="KAH3723671.1"/>
    <property type="molecule type" value="Genomic_DNA"/>
</dbReference>
<gene>
    <name evidence="2" type="ORF">DPMN_049465</name>
</gene>
<keyword evidence="3" id="KW-1185">Reference proteome</keyword>
<accession>A0A9D4HM56</accession>
<reference evidence="2" key="2">
    <citation type="submission" date="2020-11" db="EMBL/GenBank/DDBJ databases">
        <authorList>
            <person name="McCartney M.A."/>
            <person name="Auch B."/>
            <person name="Kono T."/>
            <person name="Mallez S."/>
            <person name="Becker A."/>
            <person name="Gohl D.M."/>
            <person name="Silverstein K.A.T."/>
            <person name="Koren S."/>
            <person name="Bechman K.B."/>
            <person name="Herman A."/>
            <person name="Abrahante J.E."/>
            <person name="Garbe J."/>
        </authorList>
    </citation>
    <scope>NUCLEOTIDE SEQUENCE</scope>
    <source>
        <strain evidence="2">Duluth1</strain>
        <tissue evidence="2">Whole animal</tissue>
    </source>
</reference>
<proteinExistence type="predicted"/>
<evidence type="ECO:0000256" key="1">
    <source>
        <dbReference type="SAM" id="Coils"/>
    </source>
</evidence>
<feature type="coiled-coil region" evidence="1">
    <location>
        <begin position="34"/>
        <end position="61"/>
    </location>
</feature>
<keyword evidence="1" id="KW-0175">Coiled coil</keyword>
<dbReference type="Proteomes" id="UP000828390">
    <property type="component" value="Unassembled WGS sequence"/>
</dbReference>
<name>A0A9D4HM56_DREPO</name>
<sequence length="97" mass="10993">MPLYIDKQRQLAGKMHELSTEIRRIKTEGEGRALARAQEELAEVREVKDKVTQDLDKAKKVRERASVGSVGFGICNLHVDVNCLLIRKVAIQVRPLK</sequence>
<evidence type="ECO:0000313" key="3">
    <source>
        <dbReference type="Proteomes" id="UP000828390"/>
    </source>
</evidence>
<dbReference type="AlphaFoldDB" id="A0A9D4HM56"/>
<reference evidence="2" key="1">
    <citation type="journal article" date="2019" name="bioRxiv">
        <title>The Genome of the Zebra Mussel, Dreissena polymorpha: A Resource for Invasive Species Research.</title>
        <authorList>
            <person name="McCartney M.A."/>
            <person name="Auch B."/>
            <person name="Kono T."/>
            <person name="Mallez S."/>
            <person name="Zhang Y."/>
            <person name="Obille A."/>
            <person name="Becker A."/>
            <person name="Abrahante J.E."/>
            <person name="Garbe J."/>
            <person name="Badalamenti J.P."/>
            <person name="Herman A."/>
            <person name="Mangelson H."/>
            <person name="Liachko I."/>
            <person name="Sullivan S."/>
            <person name="Sone E.D."/>
            <person name="Koren S."/>
            <person name="Silverstein K.A.T."/>
            <person name="Beckman K.B."/>
            <person name="Gohl D.M."/>
        </authorList>
    </citation>
    <scope>NUCLEOTIDE SEQUENCE</scope>
    <source>
        <strain evidence="2">Duluth1</strain>
        <tissue evidence="2">Whole animal</tissue>
    </source>
</reference>
<evidence type="ECO:0000313" key="2">
    <source>
        <dbReference type="EMBL" id="KAH3723671.1"/>
    </source>
</evidence>
<organism evidence="2 3">
    <name type="scientific">Dreissena polymorpha</name>
    <name type="common">Zebra mussel</name>
    <name type="synonym">Mytilus polymorpha</name>
    <dbReference type="NCBI Taxonomy" id="45954"/>
    <lineage>
        <taxon>Eukaryota</taxon>
        <taxon>Metazoa</taxon>
        <taxon>Spiralia</taxon>
        <taxon>Lophotrochozoa</taxon>
        <taxon>Mollusca</taxon>
        <taxon>Bivalvia</taxon>
        <taxon>Autobranchia</taxon>
        <taxon>Heteroconchia</taxon>
        <taxon>Euheterodonta</taxon>
        <taxon>Imparidentia</taxon>
        <taxon>Neoheterodontei</taxon>
        <taxon>Myida</taxon>
        <taxon>Dreissenoidea</taxon>
        <taxon>Dreissenidae</taxon>
        <taxon>Dreissena</taxon>
    </lineage>
</organism>
<comment type="caution">
    <text evidence="2">The sequence shown here is derived from an EMBL/GenBank/DDBJ whole genome shotgun (WGS) entry which is preliminary data.</text>
</comment>